<keyword evidence="3" id="KW-1185">Reference proteome</keyword>
<keyword evidence="1" id="KW-0175">Coiled coil</keyword>
<evidence type="ECO:0008006" key="4">
    <source>
        <dbReference type="Google" id="ProtNLM"/>
    </source>
</evidence>
<dbReference type="OrthoDB" id="6321769at2"/>
<dbReference type="AlphaFoldDB" id="A0A0B3YFQ9"/>
<comment type="caution">
    <text evidence="2">The sequence shown here is derived from an EMBL/GenBank/DDBJ whole genome shotgun (WGS) entry which is preliminary data.</text>
</comment>
<name>A0A0B3YFQ9_9ALTE</name>
<evidence type="ECO:0000256" key="1">
    <source>
        <dbReference type="SAM" id="Coils"/>
    </source>
</evidence>
<evidence type="ECO:0000313" key="3">
    <source>
        <dbReference type="Proteomes" id="UP000031197"/>
    </source>
</evidence>
<dbReference type="RefSeq" id="WP_039216771.1">
    <property type="nucleotide sequence ID" value="NZ_JWLW01000004.1"/>
</dbReference>
<dbReference type="EMBL" id="JWLW01000004">
    <property type="protein sequence ID" value="KHT56749.1"/>
    <property type="molecule type" value="Genomic_DNA"/>
</dbReference>
<accession>A0A0B3YFQ9</accession>
<proteinExistence type="predicted"/>
<protein>
    <recommendedName>
        <fullName evidence="4">Lipoprotein</fullName>
    </recommendedName>
</protein>
<reference evidence="2 3" key="1">
    <citation type="submission" date="2014-12" db="EMBL/GenBank/DDBJ databases">
        <title>Genome sequencing of Alteromonas marina AD001.</title>
        <authorList>
            <person name="Adrian T.G.S."/>
            <person name="Chan K.G."/>
        </authorList>
    </citation>
    <scope>NUCLEOTIDE SEQUENCE [LARGE SCALE GENOMIC DNA]</scope>
    <source>
        <strain evidence="2 3">AD001</strain>
    </source>
</reference>
<feature type="coiled-coil region" evidence="1">
    <location>
        <begin position="133"/>
        <end position="181"/>
    </location>
</feature>
<dbReference type="Proteomes" id="UP000031197">
    <property type="component" value="Unassembled WGS sequence"/>
</dbReference>
<dbReference type="PROSITE" id="PS51257">
    <property type="entry name" value="PROKAR_LIPOPROTEIN"/>
    <property type="match status" value="1"/>
</dbReference>
<gene>
    <name evidence="2" type="ORF">RJ41_02945</name>
</gene>
<sequence>MRKSGLIVALLVLTGCQSLTRNNDNAGEPEKVTPVAKIERGLCLFAEPPQGVEHNCDATYWLNAWIDAANQPWLKRKQSLEALGDSAFDTLHAYLLTLPTDTPYQDRLRAQLALDDIAGTFTPTAQEVINVIAASHNNQIMQLESAMVVLEQENTSRGEKLKALEKEAFNLRKKLEELLQIEATLMDKNRSTQQ</sequence>
<evidence type="ECO:0000313" key="2">
    <source>
        <dbReference type="EMBL" id="KHT56749.1"/>
    </source>
</evidence>
<organism evidence="2 3">
    <name type="scientific">Alteromonas marina</name>
    <dbReference type="NCBI Taxonomy" id="203795"/>
    <lineage>
        <taxon>Bacteria</taxon>
        <taxon>Pseudomonadati</taxon>
        <taxon>Pseudomonadota</taxon>
        <taxon>Gammaproteobacteria</taxon>
        <taxon>Alteromonadales</taxon>
        <taxon>Alteromonadaceae</taxon>
        <taxon>Alteromonas/Salinimonas group</taxon>
        <taxon>Alteromonas</taxon>
    </lineage>
</organism>